<dbReference type="PANTHER" id="PTHR45651:SF76">
    <property type="entry name" value="CYCLIC NUCLEOTIDE-GATED ION CHANNEL 1-LIKE"/>
    <property type="match status" value="1"/>
</dbReference>
<protein>
    <recommendedName>
        <fullName evidence="11">Cyclic nucleotide-binding domain-containing protein</fullName>
    </recommendedName>
</protein>
<dbReference type="GO" id="GO:0034220">
    <property type="term" value="P:monoatomic ion transmembrane transport"/>
    <property type="evidence" value="ECO:0007669"/>
    <property type="project" value="UniProtKB-KW"/>
</dbReference>
<feature type="domain" description="Cyclic nucleotide-binding" evidence="11">
    <location>
        <begin position="180"/>
        <end position="264"/>
    </location>
</feature>
<dbReference type="FunFam" id="2.60.120.10:FF:000024">
    <property type="entry name" value="Cyclic nucleotide-gated ion channel 1"/>
    <property type="match status" value="1"/>
</dbReference>
<comment type="subcellular location">
    <subcellularLocation>
        <location evidence="1">Endomembrane system</location>
        <topology evidence="1">Multi-pass membrane protein</topology>
    </subcellularLocation>
</comment>
<dbReference type="PROSITE" id="PS50042">
    <property type="entry name" value="CNMP_BINDING_3"/>
    <property type="match status" value="1"/>
</dbReference>
<dbReference type="SUPFAM" id="SSF81324">
    <property type="entry name" value="Voltage-gated potassium channels"/>
    <property type="match status" value="1"/>
</dbReference>
<keyword evidence="7 10" id="KW-0472">Membrane</keyword>
<evidence type="ECO:0000256" key="7">
    <source>
        <dbReference type="ARBA" id="ARBA00023136"/>
    </source>
</evidence>
<accession>A0AAF0QY69</accession>
<evidence type="ECO:0000256" key="4">
    <source>
        <dbReference type="ARBA" id="ARBA00022692"/>
    </source>
</evidence>
<name>A0AAF0QY69_SOLVR</name>
<organism evidence="12 13">
    <name type="scientific">Solanum verrucosum</name>
    <dbReference type="NCBI Taxonomy" id="315347"/>
    <lineage>
        <taxon>Eukaryota</taxon>
        <taxon>Viridiplantae</taxon>
        <taxon>Streptophyta</taxon>
        <taxon>Embryophyta</taxon>
        <taxon>Tracheophyta</taxon>
        <taxon>Spermatophyta</taxon>
        <taxon>Magnoliopsida</taxon>
        <taxon>eudicotyledons</taxon>
        <taxon>Gunneridae</taxon>
        <taxon>Pentapetalae</taxon>
        <taxon>asterids</taxon>
        <taxon>lamiids</taxon>
        <taxon>Solanales</taxon>
        <taxon>Solanaceae</taxon>
        <taxon>Solanoideae</taxon>
        <taxon>Solaneae</taxon>
        <taxon>Solanum</taxon>
    </lineage>
</organism>
<proteinExistence type="inferred from homology"/>
<evidence type="ECO:0000256" key="1">
    <source>
        <dbReference type="ARBA" id="ARBA00004127"/>
    </source>
</evidence>
<evidence type="ECO:0000313" key="13">
    <source>
        <dbReference type="Proteomes" id="UP001234989"/>
    </source>
</evidence>
<evidence type="ECO:0000256" key="2">
    <source>
        <dbReference type="ARBA" id="ARBA00010486"/>
    </source>
</evidence>
<dbReference type="AlphaFoldDB" id="A0AAF0QY69"/>
<keyword evidence="5 10" id="KW-1133">Transmembrane helix</keyword>
<dbReference type="SUPFAM" id="SSF51206">
    <property type="entry name" value="cAMP-binding domain-like"/>
    <property type="match status" value="1"/>
</dbReference>
<keyword evidence="9" id="KW-0407">Ion channel</keyword>
<keyword evidence="4 10" id="KW-0812">Transmembrane</keyword>
<reference evidence="12" key="1">
    <citation type="submission" date="2023-08" db="EMBL/GenBank/DDBJ databases">
        <title>A de novo genome assembly of Solanum verrucosum Schlechtendal, a Mexican diploid species geographically isolated from the other diploid A-genome species in potato relatives.</title>
        <authorList>
            <person name="Hosaka K."/>
        </authorList>
    </citation>
    <scope>NUCLEOTIDE SEQUENCE</scope>
    <source>
        <tissue evidence="12">Young leaves</tissue>
    </source>
</reference>
<keyword evidence="6" id="KW-0406">Ion transport</keyword>
<keyword evidence="3" id="KW-0813">Transport</keyword>
<keyword evidence="8" id="KW-1071">Ligand-gated ion channel</keyword>
<dbReference type="GO" id="GO:0012505">
    <property type="term" value="C:endomembrane system"/>
    <property type="evidence" value="ECO:0007669"/>
    <property type="project" value="UniProtKB-SubCell"/>
</dbReference>
<dbReference type="CDD" id="cd00038">
    <property type="entry name" value="CAP_ED"/>
    <property type="match status" value="1"/>
</dbReference>
<evidence type="ECO:0000256" key="5">
    <source>
        <dbReference type="ARBA" id="ARBA00022989"/>
    </source>
</evidence>
<dbReference type="PANTHER" id="PTHR45651">
    <property type="entry name" value="CYCLIC NUCLEOTIDE-GATED ION CHANNEL 15-RELATED-RELATED"/>
    <property type="match status" value="1"/>
</dbReference>
<evidence type="ECO:0000256" key="10">
    <source>
        <dbReference type="SAM" id="Phobius"/>
    </source>
</evidence>
<dbReference type="FunFam" id="1.10.287.630:FF:000003">
    <property type="entry name" value="Cyclic nucleotide-gated ion channel 1"/>
    <property type="match status" value="1"/>
</dbReference>
<keyword evidence="13" id="KW-1185">Reference proteome</keyword>
<dbReference type="InterPro" id="IPR018490">
    <property type="entry name" value="cNMP-bd_dom_sf"/>
</dbReference>
<dbReference type="Gene3D" id="2.60.120.10">
    <property type="entry name" value="Jelly Rolls"/>
    <property type="match status" value="1"/>
</dbReference>
<dbReference type="InterPro" id="IPR000595">
    <property type="entry name" value="cNMP-bd_dom"/>
</dbReference>
<evidence type="ECO:0000256" key="3">
    <source>
        <dbReference type="ARBA" id="ARBA00022448"/>
    </source>
</evidence>
<dbReference type="InterPro" id="IPR014710">
    <property type="entry name" value="RmlC-like_jellyroll"/>
</dbReference>
<evidence type="ECO:0000259" key="11">
    <source>
        <dbReference type="PROSITE" id="PS50042"/>
    </source>
</evidence>
<dbReference type="SMART" id="SM00100">
    <property type="entry name" value="cNMP"/>
    <property type="match status" value="1"/>
</dbReference>
<evidence type="ECO:0000256" key="8">
    <source>
        <dbReference type="ARBA" id="ARBA00023286"/>
    </source>
</evidence>
<comment type="similarity">
    <text evidence="2">Belongs to the cyclic nucleotide-gated cation channel (TC 1.A.1.5) family.</text>
</comment>
<evidence type="ECO:0000256" key="6">
    <source>
        <dbReference type="ARBA" id="ARBA00023065"/>
    </source>
</evidence>
<gene>
    <name evidence="12" type="ORF">MTR67_024305</name>
</gene>
<sequence length="408" mass="47442">MNGNAFLLNSSCPLLQQEDMKDPNDFDFRIALDALQFQVVEKRKLRTKLLYCFWWGLRNLSSLGQNLKTGTFDGDIIFAIVISLIGLIFFSLIIGNMQKLMQFNLVRVEEMRVRRCAVEQWMSHRMLPLNLRQRIRRHEQYKWQETRGVEEDSLIQNLPRDLRRDVKRHLCWSLLKRVPIFEEMDEQLLDALSDRLKPALFTQKSFIMQEGDPVEEMHFLMRGTLSSMTTNGERTGFFNSVHLKAGDFYGDELLTWALDPHTSSSSLPISTRKVQAVTDIEVFAITADDLKFVTSQFRRLHSKQLQHTYKFFSQEWRTWAACFIQVAWRRHCRKTLEKSLREEEDKVQVALAKGRTNASSLGATIYASRFAAKVLRSLRCNNTTGAKSSPTLPLLLHKPAEPDFSEKK</sequence>
<feature type="transmembrane region" description="Helical" evidence="10">
    <location>
        <begin position="76"/>
        <end position="95"/>
    </location>
</feature>
<dbReference type="Proteomes" id="UP001234989">
    <property type="component" value="Chromosome 5"/>
</dbReference>
<dbReference type="Gene3D" id="1.10.287.630">
    <property type="entry name" value="Helix hairpin bin"/>
    <property type="match status" value="1"/>
</dbReference>
<evidence type="ECO:0000313" key="12">
    <source>
        <dbReference type="EMBL" id="WMV30920.1"/>
    </source>
</evidence>
<evidence type="ECO:0000256" key="9">
    <source>
        <dbReference type="ARBA" id="ARBA00023303"/>
    </source>
</evidence>
<dbReference type="EMBL" id="CP133616">
    <property type="protein sequence ID" value="WMV30920.1"/>
    <property type="molecule type" value="Genomic_DNA"/>
</dbReference>